<sequence>MKAFNRSCGLRSCSRCCKFGFTCSFRCAFDFNWSARNRIGR</sequence>
<dbReference type="Proteomes" id="UP000036681">
    <property type="component" value="Unplaced"/>
</dbReference>
<evidence type="ECO:0000313" key="2">
    <source>
        <dbReference type="WBParaSite" id="ALUE_0001816701-mRNA-1"/>
    </source>
</evidence>
<proteinExistence type="predicted"/>
<accession>A0A0M3II39</accession>
<reference evidence="2" key="1">
    <citation type="submission" date="2017-02" db="UniProtKB">
        <authorList>
            <consortium name="WormBaseParasite"/>
        </authorList>
    </citation>
    <scope>IDENTIFICATION</scope>
</reference>
<organism evidence="1 2">
    <name type="scientific">Ascaris lumbricoides</name>
    <name type="common">Giant roundworm</name>
    <dbReference type="NCBI Taxonomy" id="6252"/>
    <lineage>
        <taxon>Eukaryota</taxon>
        <taxon>Metazoa</taxon>
        <taxon>Ecdysozoa</taxon>
        <taxon>Nematoda</taxon>
        <taxon>Chromadorea</taxon>
        <taxon>Rhabditida</taxon>
        <taxon>Spirurina</taxon>
        <taxon>Ascaridomorpha</taxon>
        <taxon>Ascaridoidea</taxon>
        <taxon>Ascarididae</taxon>
        <taxon>Ascaris</taxon>
    </lineage>
</organism>
<protein>
    <submittedName>
        <fullName evidence="2">Uncharacterized protein</fullName>
    </submittedName>
</protein>
<evidence type="ECO:0000313" key="1">
    <source>
        <dbReference type="Proteomes" id="UP000036681"/>
    </source>
</evidence>
<name>A0A0M3II39_ASCLU</name>
<dbReference type="WBParaSite" id="ALUE_0001816701-mRNA-1">
    <property type="protein sequence ID" value="ALUE_0001816701-mRNA-1"/>
    <property type="gene ID" value="ALUE_0001816701"/>
</dbReference>
<keyword evidence="1" id="KW-1185">Reference proteome</keyword>
<dbReference type="AlphaFoldDB" id="A0A0M3II39"/>